<proteinExistence type="inferred from homology"/>
<evidence type="ECO:0000256" key="10">
    <source>
        <dbReference type="ARBA" id="ARBA00023136"/>
    </source>
</evidence>
<feature type="domain" description="AAA+ ATPase" evidence="14">
    <location>
        <begin position="184"/>
        <end position="331"/>
    </location>
</feature>
<dbReference type="PANTHER" id="PTHR43134:SF3">
    <property type="entry name" value="FLAGELLAR BIOSYNTHESIS PROTEIN FLHF"/>
    <property type="match status" value="1"/>
</dbReference>
<keyword evidence="6" id="KW-0547">Nucleotide-binding</keyword>
<evidence type="ECO:0000256" key="9">
    <source>
        <dbReference type="ARBA" id="ARBA00023134"/>
    </source>
</evidence>
<organism evidence="16 17">
    <name type="scientific">Pradoshia eiseniae</name>
    <dbReference type="NCBI Taxonomy" id="2064768"/>
    <lineage>
        <taxon>Bacteria</taxon>
        <taxon>Bacillati</taxon>
        <taxon>Bacillota</taxon>
        <taxon>Bacilli</taxon>
        <taxon>Bacillales</taxon>
        <taxon>Bacillaceae</taxon>
        <taxon>Pradoshia</taxon>
    </lineage>
</organism>
<dbReference type="RefSeq" id="WP_104848994.1">
    <property type="nucleotide sequence ID" value="NZ_PKOZ01000003.1"/>
</dbReference>
<dbReference type="SUPFAM" id="SSF52540">
    <property type="entry name" value="P-loop containing nucleoside triphosphate hydrolases"/>
    <property type="match status" value="1"/>
</dbReference>
<comment type="caution">
    <text evidence="16">The sequence shown here is derived from an EMBL/GenBank/DDBJ whole genome shotgun (WGS) entry which is preliminary data.</text>
</comment>
<keyword evidence="4" id="KW-0813">Transport</keyword>
<dbReference type="Gene3D" id="3.40.50.300">
    <property type="entry name" value="P-loop containing nucleotide triphosphate hydrolases"/>
    <property type="match status" value="1"/>
</dbReference>
<keyword evidence="16" id="KW-0966">Cell projection</keyword>
<protein>
    <recommendedName>
        <fullName evidence="3 13">Flagellar biosynthesis protein FlhF</fullName>
    </recommendedName>
</protein>
<evidence type="ECO:0000256" key="2">
    <source>
        <dbReference type="ARBA" id="ARBA00008531"/>
    </source>
</evidence>
<dbReference type="InterPro" id="IPR047040">
    <property type="entry name" value="FlhF__GTPase_dom"/>
</dbReference>
<keyword evidence="8" id="KW-0653">Protein transport</keyword>
<evidence type="ECO:0000256" key="8">
    <source>
        <dbReference type="ARBA" id="ARBA00022927"/>
    </source>
</evidence>
<evidence type="ECO:0000259" key="14">
    <source>
        <dbReference type="SMART" id="SM00382"/>
    </source>
</evidence>
<dbReference type="SMART" id="SM00382">
    <property type="entry name" value="AAA"/>
    <property type="match status" value="1"/>
</dbReference>
<dbReference type="EMBL" id="PKOZ01000003">
    <property type="protein sequence ID" value="PQD95850.1"/>
    <property type="molecule type" value="Genomic_DNA"/>
</dbReference>
<dbReference type="CDD" id="cd17873">
    <property type="entry name" value="FlhF"/>
    <property type="match status" value="1"/>
</dbReference>
<keyword evidence="10" id="KW-0472">Membrane</keyword>
<dbReference type="InterPro" id="IPR020006">
    <property type="entry name" value="FlhF"/>
</dbReference>
<evidence type="ECO:0000256" key="7">
    <source>
        <dbReference type="ARBA" id="ARBA00022795"/>
    </source>
</evidence>
<evidence type="ECO:0000313" key="17">
    <source>
        <dbReference type="Proteomes" id="UP000239663"/>
    </source>
</evidence>
<comment type="function">
    <text evidence="12">Necessary for flagellar biosynthesis. May be involved in translocation of the flagellum.</text>
</comment>
<keyword evidence="5" id="KW-1003">Cell membrane</keyword>
<dbReference type="AlphaFoldDB" id="A0A2S7N1H2"/>
<accession>A0A2S7N1H2</accession>
<keyword evidence="16" id="KW-0282">Flagellum</keyword>
<name>A0A2S7N1H2_9BACI</name>
<evidence type="ECO:0000256" key="4">
    <source>
        <dbReference type="ARBA" id="ARBA00022448"/>
    </source>
</evidence>
<dbReference type="NCBIfam" id="TIGR03499">
    <property type="entry name" value="FlhF"/>
    <property type="match status" value="1"/>
</dbReference>
<dbReference type="InterPro" id="IPR003593">
    <property type="entry name" value="AAA+_ATPase"/>
</dbReference>
<gene>
    <name evidence="16" type="primary">flhF</name>
    <name evidence="16" type="ORF">CYL18_08160</name>
</gene>
<evidence type="ECO:0000256" key="13">
    <source>
        <dbReference type="NCBIfam" id="TIGR03499"/>
    </source>
</evidence>
<keyword evidence="9" id="KW-0342">GTP-binding</keyword>
<dbReference type="GO" id="GO:0006614">
    <property type="term" value="P:SRP-dependent cotranslational protein targeting to membrane"/>
    <property type="evidence" value="ECO:0007669"/>
    <property type="project" value="UniProtKB-UniRule"/>
</dbReference>
<dbReference type="Gene3D" id="1.20.120.1380">
    <property type="entry name" value="Flagellar FlhF biosynthesis protein, N domain"/>
    <property type="match status" value="1"/>
</dbReference>
<evidence type="ECO:0000256" key="6">
    <source>
        <dbReference type="ARBA" id="ARBA00022741"/>
    </source>
</evidence>
<evidence type="ECO:0000256" key="3">
    <source>
        <dbReference type="ARBA" id="ARBA00014919"/>
    </source>
</evidence>
<evidence type="ECO:0000256" key="12">
    <source>
        <dbReference type="ARBA" id="ARBA00025337"/>
    </source>
</evidence>
<comment type="subcellular location">
    <subcellularLocation>
        <location evidence="1">Cell membrane</location>
        <topology evidence="1">Peripheral membrane protein</topology>
        <orientation evidence="1">Cytoplasmic side</orientation>
    </subcellularLocation>
</comment>
<dbReference type="FunFam" id="3.40.50.300:FF:000695">
    <property type="entry name" value="Flagellar biosynthesis regulator FlhF"/>
    <property type="match status" value="1"/>
</dbReference>
<dbReference type="PANTHER" id="PTHR43134">
    <property type="entry name" value="SIGNAL RECOGNITION PARTICLE RECEPTOR SUBUNIT ALPHA"/>
    <property type="match status" value="1"/>
</dbReference>
<evidence type="ECO:0000256" key="11">
    <source>
        <dbReference type="ARBA" id="ARBA00023225"/>
    </source>
</evidence>
<sequence length="394" mass="44869">MKVMKFTGSTMQEVMMQIRSELGPDAVILHSKSVQTPMYFGLFRKKTIEVIAAIDQEEKPARIMEAEKKPEEPSRFIKSEESATAKQILRELHQVTGLLKENTPKSESPSKYDLYPEELRSMFCHLHNLGLNTVVLDDIMESLLKEWKRQFAIRELTAADLERLARKHLKDRLEAADLTADEPTRKFIAVMGPTGVGKTTTIAKIAADYMLKKRRRVAFITTDTYRIAAIEQLRTYAQILGVPMEIAYNLEDFIQAAERFAHYDHVFIDTAGRNFRNPVYVEELKKMLDNNLNLETYLVLAATAKEEDMTKIYEQFEMMAVDGLIFTKTDETENLGGMINFIMNHSIPVAYLADGQDVPDDLQIAVPEIIINKVFGGKEYAGSSRSASKQIRRA</sequence>
<dbReference type="Proteomes" id="UP000239663">
    <property type="component" value="Unassembled WGS sequence"/>
</dbReference>
<dbReference type="Pfam" id="PF00448">
    <property type="entry name" value="SRP54"/>
    <property type="match status" value="1"/>
</dbReference>
<dbReference type="InterPro" id="IPR027417">
    <property type="entry name" value="P-loop_NTPase"/>
</dbReference>
<feature type="domain" description="SRP54-type proteins GTP-binding" evidence="15">
    <location>
        <begin position="185"/>
        <end position="376"/>
    </location>
</feature>
<evidence type="ECO:0000259" key="15">
    <source>
        <dbReference type="SMART" id="SM00962"/>
    </source>
</evidence>
<keyword evidence="11" id="KW-1006">Bacterial flagellum protein export</keyword>
<comment type="similarity">
    <text evidence="2">Belongs to the GTP-binding SRP family.</text>
</comment>
<dbReference type="SMART" id="SM00962">
    <property type="entry name" value="SRP54"/>
    <property type="match status" value="1"/>
</dbReference>
<keyword evidence="17" id="KW-1185">Reference proteome</keyword>
<reference evidence="16 17" key="1">
    <citation type="submission" date="2017-12" db="EMBL/GenBank/DDBJ databases">
        <title>Taxonomic description and draft genome of Pradoshia cofamensis Gen. nov., sp. nov., a thermotolerant bacillale isolated from anterior gut of earthworm Eisenia fetida.</title>
        <authorList>
            <person name="Saha T."/>
            <person name="Chakraborty R."/>
        </authorList>
    </citation>
    <scope>NUCLEOTIDE SEQUENCE [LARGE SCALE GENOMIC DNA]</scope>
    <source>
        <strain evidence="16 17">EAG3</strain>
    </source>
</reference>
<dbReference type="GO" id="GO:0005047">
    <property type="term" value="F:signal recognition particle binding"/>
    <property type="evidence" value="ECO:0007669"/>
    <property type="project" value="TreeGrafter"/>
</dbReference>
<dbReference type="GO" id="GO:0044781">
    <property type="term" value="P:bacterial-type flagellum organization"/>
    <property type="evidence" value="ECO:0007669"/>
    <property type="project" value="UniProtKB-UniRule"/>
</dbReference>
<evidence type="ECO:0000256" key="5">
    <source>
        <dbReference type="ARBA" id="ARBA00022475"/>
    </source>
</evidence>
<dbReference type="GO" id="GO:0005886">
    <property type="term" value="C:plasma membrane"/>
    <property type="evidence" value="ECO:0007669"/>
    <property type="project" value="UniProtKB-SubCell"/>
</dbReference>
<evidence type="ECO:0000313" key="16">
    <source>
        <dbReference type="EMBL" id="PQD95850.1"/>
    </source>
</evidence>
<keyword evidence="7" id="KW-1005">Bacterial flagellum biogenesis</keyword>
<dbReference type="GO" id="GO:0003924">
    <property type="term" value="F:GTPase activity"/>
    <property type="evidence" value="ECO:0007669"/>
    <property type="project" value="UniProtKB-UniRule"/>
</dbReference>
<dbReference type="OrthoDB" id="9778554at2"/>
<keyword evidence="16" id="KW-0969">Cilium</keyword>
<dbReference type="InterPro" id="IPR000897">
    <property type="entry name" value="SRP54_GTPase_dom"/>
</dbReference>
<evidence type="ECO:0000256" key="1">
    <source>
        <dbReference type="ARBA" id="ARBA00004413"/>
    </source>
</evidence>
<dbReference type="GO" id="GO:0005525">
    <property type="term" value="F:GTP binding"/>
    <property type="evidence" value="ECO:0007669"/>
    <property type="project" value="UniProtKB-UniRule"/>
</dbReference>
<dbReference type="GO" id="GO:0015031">
    <property type="term" value="P:protein transport"/>
    <property type="evidence" value="ECO:0007669"/>
    <property type="project" value="UniProtKB-KW"/>
</dbReference>